<evidence type="ECO:0000313" key="2">
    <source>
        <dbReference type="EMBL" id="EBP3426913.1"/>
    </source>
</evidence>
<dbReference type="EMBL" id="AAKDYX010000016">
    <property type="protein sequence ID" value="ECR0269110.1"/>
    <property type="molecule type" value="Genomic_DNA"/>
</dbReference>
<protein>
    <submittedName>
        <fullName evidence="2">Uncharacterized protein</fullName>
    </submittedName>
</protein>
<name>A0A5U3BY80_SALER</name>
<evidence type="ECO:0000313" key="1">
    <source>
        <dbReference type="EMBL" id="EBL9750301.1"/>
    </source>
</evidence>
<sequence>METGIVTFFDIKACGFYRLKKNADELEHKFGTLDDIFDALQAWLDDKSVEESIPWDTETHPLRARTYSRGVAVDPDTKDRVIVMYRALGSAKGRLHAVKKTAPVGAAENDTVKTETNGNDYIWVEPCYYWIIPEYNKIASIIFPHSGADTPRLSNYIFNFVVNHGDFGREKNTTSFKKARSSCSEDDILVSKTVFKHVDDNGRKCNCVFKFKTEVTKVNKPGANILEVRDEIVQTIIRDTTVAKVEDTRQPLLRLMSNVLSDFLGTEQTKFTKPKKIEVRVDGAPSEEEIKQLLDRNVDDVDWVDVGFVLKDSSRPLWLKKYMARTALFVSDSTGDEHFSPEKLLQEIKAVRDDLLQTIIYNEEVEEKSLKTAEA</sequence>
<dbReference type="RefSeq" id="WP_070811935.1">
    <property type="nucleotide sequence ID" value="NZ_MLSW01000010.1"/>
</dbReference>
<dbReference type="AlphaFoldDB" id="A0A5U3BY80"/>
<reference evidence="1" key="1">
    <citation type="submission" date="2018-06" db="EMBL/GenBank/DDBJ databases">
        <authorList>
            <consortium name="PulseNet: The National Subtyping Network for Foodborne Disease Surveillance"/>
            <person name="Tarr C.L."/>
            <person name="Trees E."/>
            <person name="Katz L.S."/>
            <person name="Carleton-Romer H.A."/>
            <person name="Stroika S."/>
            <person name="Kucerova Z."/>
            <person name="Roache K.F."/>
            <person name="Sabol A.L."/>
            <person name="Besser J."/>
            <person name="Gerner-Smidt P."/>
        </authorList>
    </citation>
    <scope>NUCLEOTIDE SEQUENCE</scope>
    <source>
        <strain evidence="1">PNUSAS037975</strain>
        <strain evidence="3">PNUSAS095145</strain>
    </source>
</reference>
<dbReference type="EMBL" id="AAGAUO010000007">
    <property type="protein sequence ID" value="EBL9750301.1"/>
    <property type="molecule type" value="Genomic_DNA"/>
</dbReference>
<comment type="caution">
    <text evidence="2">The sequence shown here is derived from an EMBL/GenBank/DDBJ whole genome shotgun (WGS) entry which is preliminary data.</text>
</comment>
<dbReference type="EMBL" id="AAGLKZ010000017">
    <property type="protein sequence ID" value="EBP3426913.1"/>
    <property type="molecule type" value="Genomic_DNA"/>
</dbReference>
<organism evidence="2">
    <name type="scientific">Salmonella enterica</name>
    <name type="common">Salmonella choleraesuis</name>
    <dbReference type="NCBI Taxonomy" id="28901"/>
    <lineage>
        <taxon>Bacteria</taxon>
        <taxon>Pseudomonadati</taxon>
        <taxon>Pseudomonadota</taxon>
        <taxon>Gammaproteobacteria</taxon>
        <taxon>Enterobacterales</taxon>
        <taxon>Enterobacteriaceae</taxon>
        <taxon>Salmonella</taxon>
    </lineage>
</organism>
<accession>A0A5U3BY80</accession>
<proteinExistence type="predicted"/>
<evidence type="ECO:0000313" key="3">
    <source>
        <dbReference type="EMBL" id="ECR0269110.1"/>
    </source>
</evidence>
<gene>
    <name evidence="1" type="ORF">DO074_06645</name>
    <name evidence="3" type="ORF">F0784_17275</name>
    <name evidence="2" type="ORF">UA53_15625</name>
</gene>
<reference evidence="2" key="2">
    <citation type="submission" date="2018-07" db="EMBL/GenBank/DDBJ databases">
        <authorList>
            <consortium name="GenomeTrakr network: Whole genome sequencing for foodborne pathogen traceback"/>
        </authorList>
    </citation>
    <scope>NUCLEOTIDE SEQUENCE</scope>
    <source>
        <strain evidence="2">CFSAN028033</strain>
    </source>
</reference>